<evidence type="ECO:0000259" key="10">
    <source>
        <dbReference type="PROSITE" id="PS51522"/>
    </source>
</evidence>
<feature type="compositionally biased region" description="Basic and acidic residues" evidence="9">
    <location>
        <begin position="1"/>
        <end position="11"/>
    </location>
</feature>
<dbReference type="GO" id="GO:0003723">
    <property type="term" value="F:RNA binding"/>
    <property type="evidence" value="ECO:0007669"/>
    <property type="project" value="UniProtKB-UniRule"/>
</dbReference>
<keyword evidence="2" id="KW-0963">Cytoplasm</keyword>
<evidence type="ECO:0000256" key="6">
    <source>
        <dbReference type="ARBA" id="ARBA00022845"/>
    </source>
</evidence>
<dbReference type="GO" id="GO:0006417">
    <property type="term" value="P:regulation of translation"/>
    <property type="evidence" value="ECO:0007669"/>
    <property type="project" value="UniProtKB-UniRule"/>
</dbReference>
<evidence type="ECO:0000313" key="12">
    <source>
        <dbReference type="WBParaSite" id="maker-unitig_23842-snap-gene-0.2-mRNA-1"/>
    </source>
</evidence>
<keyword evidence="6 8" id="KW-0810">Translation regulation</keyword>
<dbReference type="InterPro" id="IPR008705">
    <property type="entry name" value="Nanos/Xcar2"/>
</dbReference>
<dbReference type="WBParaSite" id="maker-unitig_23842-snap-gene-0.2-mRNA-1">
    <property type="protein sequence ID" value="maker-unitig_23842-snap-gene-0.2-mRNA-1"/>
    <property type="gene ID" value="maker-unitig_23842-snap-gene-0.2"/>
</dbReference>
<dbReference type="GO" id="GO:0008270">
    <property type="term" value="F:zinc ion binding"/>
    <property type="evidence" value="ECO:0007669"/>
    <property type="project" value="UniProtKB-KW"/>
</dbReference>
<keyword evidence="3" id="KW-0479">Metal-binding</keyword>
<dbReference type="InterPro" id="IPR024161">
    <property type="entry name" value="Znf_nanos-typ"/>
</dbReference>
<keyword evidence="7 8" id="KW-0694">RNA-binding</keyword>
<feature type="compositionally biased region" description="Low complexity" evidence="9">
    <location>
        <begin position="221"/>
        <end position="243"/>
    </location>
</feature>
<dbReference type="GO" id="GO:0005737">
    <property type="term" value="C:cytoplasm"/>
    <property type="evidence" value="ECO:0007669"/>
    <property type="project" value="UniProtKB-SubCell"/>
</dbReference>
<feature type="region of interest" description="Disordered" evidence="9">
    <location>
        <begin position="187"/>
        <end position="257"/>
    </location>
</feature>
<evidence type="ECO:0000256" key="4">
    <source>
        <dbReference type="ARBA" id="ARBA00022771"/>
    </source>
</evidence>
<dbReference type="Gene3D" id="4.10.60.30">
    <property type="entry name" value="Nanos, RNA-binding domain"/>
    <property type="match status" value="1"/>
</dbReference>
<comment type="similarity">
    <text evidence="8">Belongs to the nanos family.</text>
</comment>
<feature type="region of interest" description="Disordered" evidence="9">
    <location>
        <begin position="145"/>
        <end position="170"/>
    </location>
</feature>
<reference evidence="12" key="1">
    <citation type="submission" date="2016-11" db="UniProtKB">
        <authorList>
            <consortium name="WormBaseParasite"/>
        </authorList>
    </citation>
    <scope>IDENTIFICATION</scope>
</reference>
<organism evidence="11 12">
    <name type="scientific">Macrostomum lignano</name>
    <dbReference type="NCBI Taxonomy" id="282301"/>
    <lineage>
        <taxon>Eukaryota</taxon>
        <taxon>Metazoa</taxon>
        <taxon>Spiralia</taxon>
        <taxon>Lophotrochozoa</taxon>
        <taxon>Platyhelminthes</taxon>
        <taxon>Rhabditophora</taxon>
        <taxon>Macrostomorpha</taxon>
        <taxon>Macrostomida</taxon>
        <taxon>Macrostomidae</taxon>
        <taxon>Macrostomum</taxon>
    </lineage>
</organism>
<dbReference type="PROSITE" id="PS51522">
    <property type="entry name" value="ZF_NANOS"/>
    <property type="match status" value="1"/>
</dbReference>
<dbReference type="PANTHER" id="PTHR12887">
    <property type="entry name" value="NANOS PROTEIN"/>
    <property type="match status" value="1"/>
</dbReference>
<feature type="compositionally biased region" description="Low complexity" evidence="9">
    <location>
        <begin position="187"/>
        <end position="210"/>
    </location>
</feature>
<proteinExistence type="inferred from homology"/>
<evidence type="ECO:0000256" key="8">
    <source>
        <dbReference type="PROSITE-ProRule" id="PRU00855"/>
    </source>
</evidence>
<evidence type="ECO:0000256" key="7">
    <source>
        <dbReference type="ARBA" id="ARBA00022884"/>
    </source>
</evidence>
<feature type="compositionally biased region" description="Pro residues" evidence="9">
    <location>
        <begin position="211"/>
        <end position="220"/>
    </location>
</feature>
<dbReference type="Proteomes" id="UP000095280">
    <property type="component" value="Unplaced"/>
</dbReference>
<evidence type="ECO:0000256" key="9">
    <source>
        <dbReference type="SAM" id="MobiDB-lite"/>
    </source>
</evidence>
<comment type="subcellular location">
    <subcellularLocation>
        <location evidence="1">Cytoplasm</location>
    </subcellularLocation>
</comment>
<dbReference type="AlphaFoldDB" id="A0A1I8F7U6"/>
<keyword evidence="11" id="KW-1185">Reference proteome</keyword>
<evidence type="ECO:0000256" key="1">
    <source>
        <dbReference type="ARBA" id="ARBA00004496"/>
    </source>
</evidence>
<keyword evidence="5" id="KW-0862">Zinc</keyword>
<accession>A0A1I8F7U6</accession>
<dbReference type="InterPro" id="IPR038129">
    <property type="entry name" value="Nanos_sf"/>
</dbReference>
<feature type="domain" description="Nanos-type" evidence="10">
    <location>
        <begin position="238"/>
        <end position="292"/>
    </location>
</feature>
<evidence type="ECO:0000256" key="2">
    <source>
        <dbReference type="ARBA" id="ARBA00022490"/>
    </source>
</evidence>
<keyword evidence="4 8" id="KW-0863">Zinc-finger</keyword>
<evidence type="ECO:0000256" key="3">
    <source>
        <dbReference type="ARBA" id="ARBA00022723"/>
    </source>
</evidence>
<evidence type="ECO:0000313" key="11">
    <source>
        <dbReference type="Proteomes" id="UP000095280"/>
    </source>
</evidence>
<evidence type="ECO:0000256" key="5">
    <source>
        <dbReference type="ARBA" id="ARBA00022833"/>
    </source>
</evidence>
<protein>
    <submittedName>
        <fullName evidence="12">Nanos-type domain-containing protein</fullName>
    </submittedName>
</protein>
<sequence>LRIFESGEKKGGSGNPPDFETPCREAAAGKAWAASISCGGLALILHNRNLSQDSTPADPADSGCLSAVGLSSDLRALKANGGALRQNSKCRSVARCGAINHRPHCNSRSLESLQQRSHLGWPRGDREFPLGNRLATESRLQLQPACGLSAPSPPSQSESPRGVAGEEPLPIGSTFCQLQNQYLQYLRQQTDTSSSSSSAREPSSSSSSSSPLPPRCPTPPCSARCSPGTPAGRAAPSSASSAAKNGEPEAFSSGHTLKDGNGSVACPVLSRFTCPLCGATGGSAHTVKYCPLGTGHGCGRRKLTGHSAAAALSPTGANSAHGPEELRGRPDRHWLPTRLIAKRNSNCGSDAAFLTAVTSCELQSAKPTSRSGEVRSAAA</sequence>
<dbReference type="Pfam" id="PF05741">
    <property type="entry name" value="zf-nanos"/>
    <property type="match status" value="1"/>
</dbReference>
<name>A0A1I8F7U6_9PLAT</name>
<feature type="region of interest" description="Disordered" evidence="9">
    <location>
        <begin position="1"/>
        <end position="21"/>
    </location>
</feature>